<name>A0ACC1LDM1_9FUNG</name>
<organism evidence="1 2">
    <name type="scientific">Coemansia helicoidea</name>
    <dbReference type="NCBI Taxonomy" id="1286919"/>
    <lineage>
        <taxon>Eukaryota</taxon>
        <taxon>Fungi</taxon>
        <taxon>Fungi incertae sedis</taxon>
        <taxon>Zoopagomycota</taxon>
        <taxon>Kickxellomycotina</taxon>
        <taxon>Kickxellomycetes</taxon>
        <taxon>Kickxellales</taxon>
        <taxon>Kickxellaceae</taxon>
        <taxon>Coemansia</taxon>
    </lineage>
</organism>
<comment type="caution">
    <text evidence="1">The sequence shown here is derived from an EMBL/GenBank/DDBJ whole genome shotgun (WGS) entry which is preliminary data.</text>
</comment>
<gene>
    <name evidence="1" type="ORF">H4R21_000805</name>
</gene>
<dbReference type="EMBL" id="JANBUN010000130">
    <property type="protein sequence ID" value="KAJ2806569.1"/>
    <property type="molecule type" value="Genomic_DNA"/>
</dbReference>
<dbReference type="Proteomes" id="UP001140087">
    <property type="component" value="Unassembled WGS sequence"/>
</dbReference>
<feature type="non-terminal residue" evidence="1">
    <location>
        <position position="78"/>
    </location>
</feature>
<protein>
    <submittedName>
        <fullName evidence="1">Uncharacterized protein</fullName>
    </submittedName>
</protein>
<evidence type="ECO:0000313" key="1">
    <source>
        <dbReference type="EMBL" id="KAJ2806569.1"/>
    </source>
</evidence>
<proteinExistence type="predicted"/>
<evidence type="ECO:0000313" key="2">
    <source>
        <dbReference type="Proteomes" id="UP001140087"/>
    </source>
</evidence>
<accession>A0ACC1LDM1</accession>
<sequence length="78" mass="9097">MWNRLEAVRAQLVLHLLDERDVPADIERLLDAVLGDEALAGRMLDDIARLVLATRDSRAVELWRRLCRGRRRVLRLPK</sequence>
<reference evidence="1" key="1">
    <citation type="submission" date="2022-07" db="EMBL/GenBank/DDBJ databases">
        <title>Phylogenomic reconstructions and comparative analyses of Kickxellomycotina fungi.</title>
        <authorList>
            <person name="Reynolds N.K."/>
            <person name="Stajich J.E."/>
            <person name="Barry K."/>
            <person name="Grigoriev I.V."/>
            <person name="Crous P."/>
            <person name="Smith M.E."/>
        </authorList>
    </citation>
    <scope>NUCLEOTIDE SEQUENCE</scope>
    <source>
        <strain evidence="1">BCRC 34780</strain>
    </source>
</reference>
<keyword evidence="2" id="KW-1185">Reference proteome</keyword>